<dbReference type="SUPFAM" id="SSF53850">
    <property type="entry name" value="Periplasmic binding protein-like II"/>
    <property type="match status" value="1"/>
</dbReference>
<dbReference type="Pfam" id="PF03466">
    <property type="entry name" value="LysR_substrate"/>
    <property type="match status" value="1"/>
</dbReference>
<keyword evidence="7" id="KW-1185">Reference proteome</keyword>
<evidence type="ECO:0000313" key="6">
    <source>
        <dbReference type="EMBL" id="QKX50618.1"/>
    </source>
</evidence>
<proteinExistence type="inferred from homology"/>
<dbReference type="SUPFAM" id="SSF46785">
    <property type="entry name" value="Winged helix' DNA-binding domain"/>
    <property type="match status" value="1"/>
</dbReference>
<organism evidence="6 7">
    <name type="scientific">Planococcus glaciei</name>
    <dbReference type="NCBI Taxonomy" id="459472"/>
    <lineage>
        <taxon>Bacteria</taxon>
        <taxon>Bacillati</taxon>
        <taxon>Bacillota</taxon>
        <taxon>Bacilli</taxon>
        <taxon>Bacillales</taxon>
        <taxon>Caryophanaceae</taxon>
        <taxon>Planococcus</taxon>
    </lineage>
</organism>
<dbReference type="InterPro" id="IPR036390">
    <property type="entry name" value="WH_DNA-bd_sf"/>
</dbReference>
<dbReference type="RefSeq" id="WP_051413678.1">
    <property type="nucleotide sequence ID" value="NZ_CP051177.1"/>
</dbReference>
<dbReference type="PRINTS" id="PR00039">
    <property type="entry name" value="HTHLYSR"/>
</dbReference>
<dbReference type="GO" id="GO:0003700">
    <property type="term" value="F:DNA-binding transcription factor activity"/>
    <property type="evidence" value="ECO:0007669"/>
    <property type="project" value="InterPro"/>
</dbReference>
<evidence type="ECO:0000256" key="4">
    <source>
        <dbReference type="ARBA" id="ARBA00023163"/>
    </source>
</evidence>
<feature type="domain" description="HTH lysR-type" evidence="5">
    <location>
        <begin position="1"/>
        <end position="58"/>
    </location>
</feature>
<evidence type="ECO:0000259" key="5">
    <source>
        <dbReference type="PROSITE" id="PS50931"/>
    </source>
</evidence>
<dbReference type="GO" id="GO:0005829">
    <property type="term" value="C:cytosol"/>
    <property type="evidence" value="ECO:0007669"/>
    <property type="project" value="TreeGrafter"/>
</dbReference>
<dbReference type="InterPro" id="IPR036388">
    <property type="entry name" value="WH-like_DNA-bd_sf"/>
</dbReference>
<dbReference type="InterPro" id="IPR000847">
    <property type="entry name" value="LysR_HTH_N"/>
</dbReference>
<gene>
    <name evidence="6" type="ORF">HF394_08510</name>
</gene>
<name>A0A7H8Q9H0_9BACL</name>
<evidence type="ECO:0000256" key="2">
    <source>
        <dbReference type="ARBA" id="ARBA00023015"/>
    </source>
</evidence>
<dbReference type="Gene3D" id="3.40.190.290">
    <property type="match status" value="1"/>
</dbReference>
<dbReference type="PROSITE" id="PS50931">
    <property type="entry name" value="HTH_LYSR"/>
    <property type="match status" value="1"/>
</dbReference>
<keyword evidence="4" id="KW-0804">Transcription</keyword>
<reference evidence="6 7" key="1">
    <citation type="submission" date="2020-04" db="EMBL/GenBank/DDBJ databases">
        <authorList>
            <person name="Pajer P."/>
            <person name="Broz P."/>
        </authorList>
    </citation>
    <scope>NUCLEOTIDE SEQUENCE [LARGE SCALE GENOMIC DNA]</scope>
    <source>
        <strain evidence="7">NRL-ATB46093</strain>
    </source>
</reference>
<dbReference type="InterPro" id="IPR005119">
    <property type="entry name" value="LysR_subst-bd"/>
</dbReference>
<keyword evidence="3" id="KW-0238">DNA-binding</keyword>
<evidence type="ECO:0000256" key="1">
    <source>
        <dbReference type="ARBA" id="ARBA00009437"/>
    </source>
</evidence>
<dbReference type="Pfam" id="PF00126">
    <property type="entry name" value="HTH_1"/>
    <property type="match status" value="1"/>
</dbReference>
<accession>A0A7H8Q9H0</accession>
<dbReference type="AlphaFoldDB" id="A0A7H8Q9H0"/>
<dbReference type="EMBL" id="CP051177">
    <property type="protein sequence ID" value="QKX50618.1"/>
    <property type="molecule type" value="Genomic_DNA"/>
</dbReference>
<evidence type="ECO:0000256" key="3">
    <source>
        <dbReference type="ARBA" id="ARBA00023125"/>
    </source>
</evidence>
<evidence type="ECO:0000313" key="7">
    <source>
        <dbReference type="Proteomes" id="UP000509222"/>
    </source>
</evidence>
<protein>
    <submittedName>
        <fullName evidence="6">LysR family transcriptional regulator</fullName>
    </submittedName>
</protein>
<dbReference type="Gene3D" id="1.10.10.10">
    <property type="entry name" value="Winged helix-like DNA-binding domain superfamily/Winged helix DNA-binding domain"/>
    <property type="match status" value="1"/>
</dbReference>
<dbReference type="PANTHER" id="PTHR30419">
    <property type="entry name" value="HTH-TYPE TRANSCRIPTIONAL REGULATOR YBHD"/>
    <property type="match status" value="1"/>
</dbReference>
<dbReference type="FunFam" id="1.10.10.10:FF:000001">
    <property type="entry name" value="LysR family transcriptional regulator"/>
    <property type="match status" value="1"/>
</dbReference>
<dbReference type="GO" id="GO:0003677">
    <property type="term" value="F:DNA binding"/>
    <property type="evidence" value="ECO:0007669"/>
    <property type="project" value="UniProtKB-KW"/>
</dbReference>
<keyword evidence="2" id="KW-0805">Transcription regulation</keyword>
<comment type="similarity">
    <text evidence="1">Belongs to the LysR transcriptional regulatory family.</text>
</comment>
<sequence length="305" mass="35042">MDLLQLKYFQEVAKHQHLTKAAQELNVSQPALSKMISKLEQRLGYQLFDRAGRQIRLNHLGEAYLKVVENVFHELQKGEKELAFLTEKQNELITVAVTIPTILPELLGGFLQKHPKARFRQYQAFAERMNSQLESGEIDVGISTFPIEGENVEWYPIIEEEILLAVPNSHPLADRDEIRLIEVKNDPFIVMPPGYGFRDMTEQFCSQAGFYPDFAFEGDETGVTYELVEKGLGVAFSPSLIRSSRLSSLKVKELRLTEPRCTRSVGLVWHKERAQTDTVKEFIAYTIDFLERKKEMAEQIPRKPN</sequence>
<dbReference type="Proteomes" id="UP000509222">
    <property type="component" value="Chromosome"/>
</dbReference>
<reference evidence="7" key="2">
    <citation type="submission" date="2020-06" db="EMBL/GenBank/DDBJ databases">
        <title>Isolation of Planomicrobium glaciei.</title>
        <authorList>
            <person name="Malisova L."/>
            <person name="Safrankova R."/>
            <person name="Jakubu V."/>
            <person name="Spanelova P."/>
        </authorList>
    </citation>
    <scope>NUCLEOTIDE SEQUENCE [LARGE SCALE GENOMIC DNA]</scope>
    <source>
        <strain evidence="7">NRL-ATB46093</strain>
    </source>
</reference>
<dbReference type="PANTHER" id="PTHR30419:SF28">
    <property type="entry name" value="HTH-TYPE TRANSCRIPTIONAL REGULATOR BSDA"/>
    <property type="match status" value="1"/>
</dbReference>
<dbReference type="InterPro" id="IPR050950">
    <property type="entry name" value="HTH-type_LysR_regulators"/>
</dbReference>